<feature type="region of interest" description="Disordered" evidence="1">
    <location>
        <begin position="1"/>
        <end position="28"/>
    </location>
</feature>
<feature type="domain" description="UbiC transcription regulator-associated" evidence="2">
    <location>
        <begin position="30"/>
        <end position="172"/>
    </location>
</feature>
<dbReference type="InterPro" id="IPR028978">
    <property type="entry name" value="Chorismate_lyase_/UTRA_dom_sf"/>
</dbReference>
<dbReference type="Gene3D" id="3.40.1410.10">
    <property type="entry name" value="Chorismate lyase-like"/>
    <property type="match status" value="1"/>
</dbReference>
<evidence type="ECO:0000256" key="1">
    <source>
        <dbReference type="SAM" id="MobiDB-lite"/>
    </source>
</evidence>
<accession>A0ABW2PFQ8</accession>
<feature type="compositionally biased region" description="Polar residues" evidence="1">
    <location>
        <begin position="1"/>
        <end position="12"/>
    </location>
</feature>
<keyword evidence="4" id="KW-1185">Reference proteome</keyword>
<dbReference type="SUPFAM" id="SSF64288">
    <property type="entry name" value="Chorismate lyase-like"/>
    <property type="match status" value="1"/>
</dbReference>
<comment type="caution">
    <text evidence="3">The sequence shown here is derived from an EMBL/GenBank/DDBJ whole genome shotgun (WGS) entry which is preliminary data.</text>
</comment>
<protein>
    <submittedName>
        <fullName evidence="3">GntR family transcriptional regulator</fullName>
    </submittedName>
</protein>
<sequence>MSEHTWVSTSTPYVRPRSGGQGDAWSEEAAQHGRTGTHLLREVVEAVAPREVAERLQLPPGSRVIVRRRTVLLDDQPVELADSYYPLDIAQGTGLAEKRKIRGGAVTLLHELGYQPRSAEEDVSARPPSDEERQMLGMDSREWVLVVLRTLRTEDGTPVEVSDMKMLAAGRHLRYDTTL</sequence>
<dbReference type="RefSeq" id="WP_380830848.1">
    <property type="nucleotide sequence ID" value="NZ_JBHTCG010000034.1"/>
</dbReference>
<dbReference type="Proteomes" id="UP001596496">
    <property type="component" value="Unassembled WGS sequence"/>
</dbReference>
<dbReference type="EMBL" id="JBHTCG010000034">
    <property type="protein sequence ID" value="MFC7387175.1"/>
    <property type="molecule type" value="Genomic_DNA"/>
</dbReference>
<dbReference type="InterPro" id="IPR011663">
    <property type="entry name" value="UTRA"/>
</dbReference>
<gene>
    <name evidence="3" type="ORF">ACFQSB_33550</name>
</gene>
<evidence type="ECO:0000313" key="3">
    <source>
        <dbReference type="EMBL" id="MFC7387175.1"/>
    </source>
</evidence>
<organism evidence="3 4">
    <name type="scientific">Sphaerisporangium rhizosphaerae</name>
    <dbReference type="NCBI Taxonomy" id="2269375"/>
    <lineage>
        <taxon>Bacteria</taxon>
        <taxon>Bacillati</taxon>
        <taxon>Actinomycetota</taxon>
        <taxon>Actinomycetes</taxon>
        <taxon>Streptosporangiales</taxon>
        <taxon>Streptosporangiaceae</taxon>
        <taxon>Sphaerisporangium</taxon>
    </lineage>
</organism>
<dbReference type="Pfam" id="PF07702">
    <property type="entry name" value="UTRA"/>
    <property type="match status" value="1"/>
</dbReference>
<reference evidence="4" key="1">
    <citation type="journal article" date="2019" name="Int. J. Syst. Evol. Microbiol.">
        <title>The Global Catalogue of Microorganisms (GCM) 10K type strain sequencing project: providing services to taxonomists for standard genome sequencing and annotation.</title>
        <authorList>
            <consortium name="The Broad Institute Genomics Platform"/>
            <consortium name="The Broad Institute Genome Sequencing Center for Infectious Disease"/>
            <person name="Wu L."/>
            <person name="Ma J."/>
        </authorList>
    </citation>
    <scope>NUCLEOTIDE SEQUENCE [LARGE SCALE GENOMIC DNA]</scope>
    <source>
        <strain evidence="4">CECT 7649</strain>
    </source>
</reference>
<dbReference type="InterPro" id="IPR050679">
    <property type="entry name" value="Bact_HTH_transcr_reg"/>
</dbReference>
<proteinExistence type="predicted"/>
<evidence type="ECO:0000313" key="4">
    <source>
        <dbReference type="Proteomes" id="UP001596496"/>
    </source>
</evidence>
<name>A0ABW2PFQ8_9ACTN</name>
<dbReference type="PANTHER" id="PTHR44846">
    <property type="entry name" value="MANNOSYL-D-GLYCERATE TRANSPORT/METABOLISM SYSTEM REPRESSOR MNGR-RELATED"/>
    <property type="match status" value="1"/>
</dbReference>
<dbReference type="SMART" id="SM00866">
    <property type="entry name" value="UTRA"/>
    <property type="match status" value="1"/>
</dbReference>
<dbReference type="PANTHER" id="PTHR44846:SF17">
    <property type="entry name" value="GNTR-FAMILY TRANSCRIPTIONAL REGULATOR"/>
    <property type="match status" value="1"/>
</dbReference>
<evidence type="ECO:0000259" key="2">
    <source>
        <dbReference type="SMART" id="SM00866"/>
    </source>
</evidence>